<sequence>MTDNQQIEALLAEYFDGLYQADAAKLAKVFHPNAYYSCTTGGELLHLSMQQYFNNVRQRTSPASLGQERKDKIIVIDLVGESTALAKVQCQILPRSFTDFLSLLKIDGRWQIISKVFHYTEINT</sequence>
<proteinExistence type="predicted"/>
<dbReference type="Gene3D" id="3.10.450.50">
    <property type="match status" value="1"/>
</dbReference>
<reference evidence="1" key="1">
    <citation type="journal article" date="2014" name="Int. J. Syst. Evol. Microbiol.">
        <title>Complete genome sequence of Corynebacterium casei LMG S-19264T (=DSM 44701T), isolated from a smear-ripened cheese.</title>
        <authorList>
            <consortium name="US DOE Joint Genome Institute (JGI-PGF)"/>
            <person name="Walter F."/>
            <person name="Albersmeier A."/>
            <person name="Kalinowski J."/>
            <person name="Ruckert C."/>
        </authorList>
    </citation>
    <scope>NUCLEOTIDE SEQUENCE</scope>
    <source>
        <strain evidence="1">KCTC 42731</strain>
    </source>
</reference>
<dbReference type="Pfam" id="PF12893">
    <property type="entry name" value="Lumazine_bd_2"/>
    <property type="match status" value="1"/>
</dbReference>
<reference evidence="1" key="2">
    <citation type="submission" date="2020-09" db="EMBL/GenBank/DDBJ databases">
        <authorList>
            <person name="Sun Q."/>
            <person name="Kim S."/>
        </authorList>
    </citation>
    <scope>NUCLEOTIDE SEQUENCE</scope>
    <source>
        <strain evidence="1">KCTC 42731</strain>
    </source>
</reference>
<name>A0A919BP62_9GAMM</name>
<dbReference type="Proteomes" id="UP000623842">
    <property type="component" value="Unassembled WGS sequence"/>
</dbReference>
<evidence type="ECO:0008006" key="3">
    <source>
        <dbReference type="Google" id="ProtNLM"/>
    </source>
</evidence>
<protein>
    <recommendedName>
        <fullName evidence="3">Nuclear transport factor 2 family protein</fullName>
    </recommendedName>
</protein>
<keyword evidence="2" id="KW-1185">Reference proteome</keyword>
<comment type="caution">
    <text evidence="1">The sequence shown here is derived from an EMBL/GenBank/DDBJ whole genome shotgun (WGS) entry which is preliminary data.</text>
</comment>
<dbReference type="EMBL" id="BNCK01000009">
    <property type="protein sequence ID" value="GHG02909.1"/>
    <property type="molecule type" value="Genomic_DNA"/>
</dbReference>
<organism evidence="1 2">
    <name type="scientific">Thalassotalea marina</name>
    <dbReference type="NCBI Taxonomy" id="1673741"/>
    <lineage>
        <taxon>Bacteria</taxon>
        <taxon>Pseudomonadati</taxon>
        <taxon>Pseudomonadota</taxon>
        <taxon>Gammaproteobacteria</taxon>
        <taxon>Alteromonadales</taxon>
        <taxon>Colwelliaceae</taxon>
        <taxon>Thalassotalea</taxon>
    </lineage>
</organism>
<accession>A0A919BP62</accession>
<dbReference type="RefSeq" id="WP_189773331.1">
    <property type="nucleotide sequence ID" value="NZ_BNCK01000009.1"/>
</dbReference>
<dbReference type="InterPro" id="IPR039437">
    <property type="entry name" value="FrzH/put_lumazine-bd"/>
</dbReference>
<dbReference type="AlphaFoldDB" id="A0A919BP62"/>
<evidence type="ECO:0000313" key="1">
    <source>
        <dbReference type="EMBL" id="GHG02909.1"/>
    </source>
</evidence>
<gene>
    <name evidence="1" type="ORF">GCM10017161_34900</name>
</gene>
<evidence type="ECO:0000313" key="2">
    <source>
        <dbReference type="Proteomes" id="UP000623842"/>
    </source>
</evidence>
<dbReference type="SUPFAM" id="SSF54427">
    <property type="entry name" value="NTF2-like"/>
    <property type="match status" value="1"/>
</dbReference>
<dbReference type="InterPro" id="IPR032710">
    <property type="entry name" value="NTF2-like_dom_sf"/>
</dbReference>